<evidence type="ECO:0000256" key="7">
    <source>
        <dbReference type="ARBA" id="ARBA00049120"/>
    </source>
</evidence>
<dbReference type="GO" id="GO:0015667">
    <property type="term" value="F:site-specific DNA-methyltransferase (cytosine-N4-specific) activity"/>
    <property type="evidence" value="ECO:0007669"/>
    <property type="project" value="UniProtKB-EC"/>
</dbReference>
<keyword evidence="6" id="KW-0238">DNA-binding</keyword>
<reference evidence="11" key="1">
    <citation type="submission" date="2016-02" db="EMBL/GenBank/DDBJ databases">
        <authorList>
            <person name="liu f."/>
        </authorList>
    </citation>
    <scope>NUCLEOTIDE SEQUENCE [LARGE SCALE GENOMIC DNA]</scope>
</reference>
<dbReference type="InterPro" id="IPR002941">
    <property type="entry name" value="DNA_methylase_N4/N6"/>
</dbReference>
<dbReference type="GO" id="GO:0008170">
    <property type="term" value="F:N-methyltransferase activity"/>
    <property type="evidence" value="ECO:0007669"/>
    <property type="project" value="InterPro"/>
</dbReference>
<dbReference type="EMBL" id="FITM01000026">
    <property type="protein sequence ID" value="SAY38386.1"/>
    <property type="molecule type" value="Genomic_DNA"/>
</dbReference>
<keyword evidence="11" id="KW-1185">Reference proteome</keyword>
<keyword evidence="5" id="KW-0680">Restriction system</keyword>
<dbReference type="Gene3D" id="3.40.50.150">
    <property type="entry name" value="Vaccinia Virus protein VP39"/>
    <property type="match status" value="1"/>
</dbReference>
<keyword evidence="4" id="KW-0949">S-adenosyl-L-methionine</keyword>
<dbReference type="RefSeq" id="WP_218969713.1">
    <property type="nucleotide sequence ID" value="NZ_FITM01000026.1"/>
</dbReference>
<name>A0A164Y183_9SYNE</name>
<accession>A0A164Y183</accession>
<dbReference type="PROSITE" id="PS00093">
    <property type="entry name" value="N4_MTASE"/>
    <property type="match status" value="1"/>
</dbReference>
<evidence type="ECO:0000313" key="10">
    <source>
        <dbReference type="EMBL" id="SAY38386.1"/>
    </source>
</evidence>
<dbReference type="EC" id="2.1.1.-" evidence="8"/>
<dbReference type="InterPro" id="IPR001091">
    <property type="entry name" value="RM_Methyltransferase"/>
</dbReference>
<proteinExistence type="inferred from homology"/>
<gene>
    <name evidence="10" type="ORF">FLM9_244</name>
</gene>
<feature type="domain" description="DNA methylase N-4/N-6" evidence="9">
    <location>
        <begin position="56"/>
        <end position="297"/>
    </location>
</feature>
<comment type="catalytic activity">
    <reaction evidence="7">
        <text>a 2'-deoxycytidine in DNA + S-adenosyl-L-methionine = an N(4)-methyl-2'-deoxycytidine in DNA + S-adenosyl-L-homocysteine + H(+)</text>
        <dbReference type="Rhea" id="RHEA:16857"/>
        <dbReference type="Rhea" id="RHEA-COMP:11369"/>
        <dbReference type="Rhea" id="RHEA-COMP:13674"/>
        <dbReference type="ChEBI" id="CHEBI:15378"/>
        <dbReference type="ChEBI" id="CHEBI:57856"/>
        <dbReference type="ChEBI" id="CHEBI:59789"/>
        <dbReference type="ChEBI" id="CHEBI:85452"/>
        <dbReference type="ChEBI" id="CHEBI:137933"/>
        <dbReference type="EC" id="2.1.1.113"/>
    </reaction>
</comment>
<dbReference type="InterPro" id="IPR029063">
    <property type="entry name" value="SAM-dependent_MTases_sf"/>
</dbReference>
<protein>
    <recommendedName>
        <fullName evidence="8">Methyltransferase</fullName>
        <ecNumber evidence="8">2.1.1.-</ecNumber>
    </recommendedName>
</protein>
<evidence type="ECO:0000256" key="5">
    <source>
        <dbReference type="ARBA" id="ARBA00022747"/>
    </source>
</evidence>
<dbReference type="AlphaFoldDB" id="A0A164Y183"/>
<evidence type="ECO:0000256" key="4">
    <source>
        <dbReference type="ARBA" id="ARBA00022691"/>
    </source>
</evidence>
<evidence type="ECO:0000256" key="6">
    <source>
        <dbReference type="ARBA" id="ARBA00023125"/>
    </source>
</evidence>
<dbReference type="Proteomes" id="UP000182631">
    <property type="component" value="Unassembled WGS sequence"/>
</dbReference>
<dbReference type="GO" id="GO:0032259">
    <property type="term" value="P:methylation"/>
    <property type="evidence" value="ECO:0007669"/>
    <property type="project" value="UniProtKB-KW"/>
</dbReference>
<dbReference type="SUPFAM" id="SSF53335">
    <property type="entry name" value="S-adenosyl-L-methionine-dependent methyltransferases"/>
    <property type="match status" value="1"/>
</dbReference>
<evidence type="ECO:0000259" key="9">
    <source>
        <dbReference type="Pfam" id="PF01555"/>
    </source>
</evidence>
<keyword evidence="3 10" id="KW-0808">Transferase</keyword>
<evidence type="ECO:0000256" key="1">
    <source>
        <dbReference type="ARBA" id="ARBA00010203"/>
    </source>
</evidence>
<comment type="similarity">
    <text evidence="1">Belongs to the N(4)/N(6)-methyltransferase family. N(4) subfamily.</text>
</comment>
<sequence length="302" mass="33961">MTINVVAAPLFQQDRPQPVRHVRAMASDRAFHTIEQSILICGDATRAMGLLPSGSVQTVLTSPPYWSLRDYRAEDQIGRDDDLQDYINSVVTMFAALRRVLRDDGTVWLNIGDAFTSGNRRYRAPDRKNRARAMGVRPPTPDGLKAKDLIGLPWRLAFALQHDGWWLRSEVIWYKTNAHPESVRDRPTKAHETIFLLSKSQDYHYDVHAVPGSGGRRLRTVWTIPTEPVKRSDDHADDHPAMMPMSLAIRCLSITGRSNGVVLDPYAGAGTTLLAAEQLGQRWVGVEIKSSFVDLIEQRLAR</sequence>
<dbReference type="GO" id="GO:0009307">
    <property type="term" value="P:DNA restriction-modification system"/>
    <property type="evidence" value="ECO:0007669"/>
    <property type="project" value="UniProtKB-KW"/>
</dbReference>
<dbReference type="InterPro" id="IPR017985">
    <property type="entry name" value="MeTrfase_CN4_CS"/>
</dbReference>
<dbReference type="Pfam" id="PF01555">
    <property type="entry name" value="N6_N4_Mtase"/>
    <property type="match status" value="1"/>
</dbReference>
<evidence type="ECO:0000256" key="2">
    <source>
        <dbReference type="ARBA" id="ARBA00022603"/>
    </source>
</evidence>
<organism evidence="10 11">
    <name type="scientific">Candidatus Synechococcus spongiarum</name>
    <dbReference type="NCBI Taxonomy" id="431041"/>
    <lineage>
        <taxon>Bacteria</taxon>
        <taxon>Bacillati</taxon>
        <taxon>Cyanobacteriota</taxon>
        <taxon>Cyanophyceae</taxon>
        <taxon>Synechococcales</taxon>
        <taxon>Synechococcaceae</taxon>
        <taxon>Synechococcus</taxon>
    </lineage>
</organism>
<evidence type="ECO:0000313" key="11">
    <source>
        <dbReference type="Proteomes" id="UP000182631"/>
    </source>
</evidence>
<keyword evidence="2 10" id="KW-0489">Methyltransferase</keyword>
<evidence type="ECO:0000256" key="8">
    <source>
        <dbReference type="RuleBase" id="RU362026"/>
    </source>
</evidence>
<dbReference type="PRINTS" id="PR00508">
    <property type="entry name" value="S21N4MTFRASE"/>
</dbReference>
<evidence type="ECO:0000256" key="3">
    <source>
        <dbReference type="ARBA" id="ARBA00022679"/>
    </source>
</evidence>
<dbReference type="REBASE" id="176846">
    <property type="entry name" value="M.Sspm9ORF244P"/>
</dbReference>
<dbReference type="GO" id="GO:0003677">
    <property type="term" value="F:DNA binding"/>
    <property type="evidence" value="ECO:0007669"/>
    <property type="project" value="UniProtKB-KW"/>
</dbReference>